<feature type="compositionally biased region" description="Low complexity" evidence="1">
    <location>
        <begin position="24"/>
        <end position="37"/>
    </location>
</feature>
<name>A0A834W6D8_9FABA</name>
<gene>
    <name evidence="2" type="ORF">G2W53_037995</name>
</gene>
<keyword evidence="3" id="KW-1185">Reference proteome</keyword>
<reference evidence="2" key="1">
    <citation type="submission" date="2020-09" db="EMBL/GenBank/DDBJ databases">
        <title>Genome-Enabled Discovery of Anthraquinone Biosynthesis in Senna tora.</title>
        <authorList>
            <person name="Kang S.-H."/>
            <person name="Pandey R.P."/>
            <person name="Lee C.-M."/>
            <person name="Sim J.-S."/>
            <person name="Jeong J.-T."/>
            <person name="Choi B.-S."/>
            <person name="Jung M."/>
            <person name="Ginzburg D."/>
            <person name="Zhao K."/>
            <person name="Won S.Y."/>
            <person name="Oh T.-J."/>
            <person name="Yu Y."/>
            <person name="Kim N.-H."/>
            <person name="Lee O.R."/>
            <person name="Lee T.-H."/>
            <person name="Bashyal P."/>
            <person name="Kim T.-S."/>
            <person name="Lee W.-H."/>
            <person name="Kawkins C."/>
            <person name="Kim C.-K."/>
            <person name="Kim J.S."/>
            <person name="Ahn B.O."/>
            <person name="Rhee S.Y."/>
            <person name="Sohng J.K."/>
        </authorList>
    </citation>
    <scope>NUCLEOTIDE SEQUENCE</scope>
    <source>
        <tissue evidence="2">Leaf</tissue>
    </source>
</reference>
<accession>A0A834W6D8</accession>
<comment type="caution">
    <text evidence="2">The sequence shown here is derived from an EMBL/GenBank/DDBJ whole genome shotgun (WGS) entry which is preliminary data.</text>
</comment>
<evidence type="ECO:0000256" key="1">
    <source>
        <dbReference type="SAM" id="MobiDB-lite"/>
    </source>
</evidence>
<sequence length="150" mass="16474">MEPSSNDVQDALITNIGKGKNVVSSGSQSIHSSKKGQASTNDKHRQEAQASTNDEVASNQLVISFTLMDSIVKNQQALNDVVAELTKNPKKNHDPSMEREDPMRALDGMFLDAPTCCRQIILPPQMENFIANVKREIAKGRHSSINEESV</sequence>
<proteinExistence type="predicted"/>
<evidence type="ECO:0000313" key="2">
    <source>
        <dbReference type="EMBL" id="KAF7805834.1"/>
    </source>
</evidence>
<dbReference type="AlphaFoldDB" id="A0A834W6D8"/>
<evidence type="ECO:0000313" key="3">
    <source>
        <dbReference type="Proteomes" id="UP000634136"/>
    </source>
</evidence>
<dbReference type="Proteomes" id="UP000634136">
    <property type="component" value="Unassembled WGS sequence"/>
</dbReference>
<protein>
    <submittedName>
        <fullName evidence="2">Uncharacterized protein</fullName>
    </submittedName>
</protein>
<organism evidence="2 3">
    <name type="scientific">Senna tora</name>
    <dbReference type="NCBI Taxonomy" id="362788"/>
    <lineage>
        <taxon>Eukaryota</taxon>
        <taxon>Viridiplantae</taxon>
        <taxon>Streptophyta</taxon>
        <taxon>Embryophyta</taxon>
        <taxon>Tracheophyta</taxon>
        <taxon>Spermatophyta</taxon>
        <taxon>Magnoliopsida</taxon>
        <taxon>eudicotyledons</taxon>
        <taxon>Gunneridae</taxon>
        <taxon>Pentapetalae</taxon>
        <taxon>rosids</taxon>
        <taxon>fabids</taxon>
        <taxon>Fabales</taxon>
        <taxon>Fabaceae</taxon>
        <taxon>Caesalpinioideae</taxon>
        <taxon>Cassia clade</taxon>
        <taxon>Senna</taxon>
    </lineage>
</organism>
<feature type="region of interest" description="Disordered" evidence="1">
    <location>
        <begin position="1"/>
        <end position="55"/>
    </location>
</feature>
<dbReference type="EMBL" id="JAAIUW010000012">
    <property type="protein sequence ID" value="KAF7805834.1"/>
    <property type="molecule type" value="Genomic_DNA"/>
</dbReference>